<dbReference type="EMBL" id="MQUQ01000034">
    <property type="protein sequence ID" value="OLZ43427.1"/>
    <property type="molecule type" value="Genomic_DNA"/>
</dbReference>
<accession>A0A1R0KEE9</accession>
<gene>
    <name evidence="1" type="ORF">BS329_39110</name>
</gene>
<evidence type="ECO:0000313" key="1">
    <source>
        <dbReference type="EMBL" id="OLZ43427.1"/>
    </source>
</evidence>
<evidence type="ECO:0008006" key="3">
    <source>
        <dbReference type="Google" id="ProtNLM"/>
    </source>
</evidence>
<sequence length="75" mass="8034">MVLVASAGDLDTTGSAVRAHVRLIHETALDYSVDAELTVSLPEIPTARRQELLDQAVNHCPLVNGWAVNLDGETP</sequence>
<dbReference type="Gene3D" id="3.30.300.20">
    <property type="match status" value="1"/>
</dbReference>
<organism evidence="1 2">
    <name type="scientific">Amycolatopsis coloradensis</name>
    <dbReference type="NCBI Taxonomy" id="76021"/>
    <lineage>
        <taxon>Bacteria</taxon>
        <taxon>Bacillati</taxon>
        <taxon>Actinomycetota</taxon>
        <taxon>Actinomycetes</taxon>
        <taxon>Pseudonocardiales</taxon>
        <taxon>Pseudonocardiaceae</taxon>
        <taxon>Amycolatopsis</taxon>
    </lineage>
</organism>
<name>A0A1R0KEE9_9PSEU</name>
<dbReference type="Proteomes" id="UP000187486">
    <property type="component" value="Unassembled WGS sequence"/>
</dbReference>
<evidence type="ECO:0000313" key="2">
    <source>
        <dbReference type="Proteomes" id="UP000187486"/>
    </source>
</evidence>
<protein>
    <recommendedName>
        <fullName evidence="3">Osmotically inducible protein OsmC</fullName>
    </recommendedName>
</protein>
<keyword evidence="2" id="KW-1185">Reference proteome</keyword>
<dbReference type="OrthoDB" id="3620445at2"/>
<dbReference type="SUPFAM" id="SSF82784">
    <property type="entry name" value="OsmC-like"/>
    <property type="match status" value="1"/>
</dbReference>
<dbReference type="InterPro" id="IPR015946">
    <property type="entry name" value="KH_dom-like_a/b"/>
</dbReference>
<reference evidence="1 2" key="1">
    <citation type="submission" date="2016-01" db="EMBL/GenBank/DDBJ databases">
        <title>Amycolatopsis coloradensis genome sequencing and assembly.</title>
        <authorList>
            <person name="Mayilraj S."/>
        </authorList>
    </citation>
    <scope>NUCLEOTIDE SEQUENCE [LARGE SCALE GENOMIC DNA]</scope>
    <source>
        <strain evidence="1 2">DSM 44225</strain>
    </source>
</reference>
<dbReference type="AlphaFoldDB" id="A0A1R0KEE9"/>
<dbReference type="STRING" id="76021.BS329_39110"/>
<dbReference type="InterPro" id="IPR036102">
    <property type="entry name" value="OsmC/Ohrsf"/>
</dbReference>
<comment type="caution">
    <text evidence="1">The sequence shown here is derived from an EMBL/GenBank/DDBJ whole genome shotgun (WGS) entry which is preliminary data.</text>
</comment>
<proteinExistence type="predicted"/>